<dbReference type="SUPFAM" id="SSF56784">
    <property type="entry name" value="HAD-like"/>
    <property type="match status" value="1"/>
</dbReference>
<dbReference type="InterPro" id="IPR036412">
    <property type="entry name" value="HAD-like_sf"/>
</dbReference>
<keyword evidence="2" id="KW-1185">Reference proteome</keyword>
<dbReference type="InterPro" id="IPR023214">
    <property type="entry name" value="HAD_sf"/>
</dbReference>
<organism evidence="1 2">
    <name type="scientific">Asanoa hainanensis</name>
    <dbReference type="NCBI Taxonomy" id="560556"/>
    <lineage>
        <taxon>Bacteria</taxon>
        <taxon>Bacillati</taxon>
        <taxon>Actinomycetota</taxon>
        <taxon>Actinomycetes</taxon>
        <taxon>Micromonosporales</taxon>
        <taxon>Micromonosporaceae</taxon>
        <taxon>Asanoa</taxon>
    </lineage>
</organism>
<evidence type="ECO:0008006" key="3">
    <source>
        <dbReference type="Google" id="ProtNLM"/>
    </source>
</evidence>
<dbReference type="OrthoDB" id="3674144at2"/>
<evidence type="ECO:0000313" key="2">
    <source>
        <dbReference type="Proteomes" id="UP000198362"/>
    </source>
</evidence>
<dbReference type="AlphaFoldDB" id="A0A239N8U1"/>
<name>A0A239N8U1_9ACTN</name>
<gene>
    <name evidence="1" type="ORF">SAMN05421812_1086</name>
</gene>
<dbReference type="RefSeq" id="WP_089251102.1">
    <property type="nucleotide sequence ID" value="NZ_FZPH01000008.1"/>
</dbReference>
<protein>
    <recommendedName>
        <fullName evidence="3">Nucleotidase</fullName>
    </recommendedName>
</protein>
<reference evidence="1 2" key="1">
    <citation type="submission" date="2017-06" db="EMBL/GenBank/DDBJ databases">
        <authorList>
            <person name="Kim H.J."/>
            <person name="Triplett B.A."/>
        </authorList>
    </citation>
    <scope>NUCLEOTIDE SEQUENCE [LARGE SCALE GENOMIC DNA]</scope>
    <source>
        <strain evidence="1 2">CGMCC 4.5593</strain>
    </source>
</reference>
<proteinExistence type="predicted"/>
<accession>A0A239N8U1</accession>
<dbReference type="Proteomes" id="UP000198362">
    <property type="component" value="Unassembled WGS sequence"/>
</dbReference>
<sequence>MTDALGVDVGGVLIVPTDRSEDTELFHARYLERPEMPGAIDALARLARERFGPRMFVVSKCGEATEARTREWLFQHRFFDRTGITLDQVHFCRTREGKAPIAERLGLTHFVDDRLEVLSHLTTVPHRYLFQPSEAEIARFRTFLPAVHRVESWSELAEALTR</sequence>
<dbReference type="EMBL" id="FZPH01000008">
    <property type="protein sequence ID" value="SNT51336.1"/>
    <property type="molecule type" value="Genomic_DNA"/>
</dbReference>
<evidence type="ECO:0000313" key="1">
    <source>
        <dbReference type="EMBL" id="SNT51336.1"/>
    </source>
</evidence>
<dbReference type="Gene3D" id="3.40.50.1000">
    <property type="entry name" value="HAD superfamily/HAD-like"/>
    <property type="match status" value="1"/>
</dbReference>